<comment type="caution">
    <text evidence="2">The sequence shown here is derived from an EMBL/GenBank/DDBJ whole genome shotgun (WGS) entry which is preliminary data.</text>
</comment>
<name>A0A511V8H5_9BACL</name>
<evidence type="ECO:0000313" key="3">
    <source>
        <dbReference type="Proteomes" id="UP000321157"/>
    </source>
</evidence>
<dbReference type="EMBL" id="BJXX01000117">
    <property type="protein sequence ID" value="GEN35099.1"/>
    <property type="molecule type" value="Genomic_DNA"/>
</dbReference>
<evidence type="ECO:0000256" key="1">
    <source>
        <dbReference type="SAM" id="Coils"/>
    </source>
</evidence>
<reference evidence="2 3" key="1">
    <citation type="submission" date="2019-07" db="EMBL/GenBank/DDBJ databases">
        <title>Whole genome shotgun sequence of Aneurinibacillus danicus NBRC 102444.</title>
        <authorList>
            <person name="Hosoyama A."/>
            <person name="Uohara A."/>
            <person name="Ohji S."/>
            <person name="Ichikawa N."/>
        </authorList>
    </citation>
    <scope>NUCLEOTIDE SEQUENCE [LARGE SCALE GENOMIC DNA]</scope>
    <source>
        <strain evidence="2 3">NBRC 102444</strain>
    </source>
</reference>
<protein>
    <submittedName>
        <fullName evidence="2">Uncharacterized protein</fullName>
    </submittedName>
</protein>
<keyword evidence="3" id="KW-1185">Reference proteome</keyword>
<dbReference type="AlphaFoldDB" id="A0A511V8H5"/>
<proteinExistence type="predicted"/>
<feature type="coiled-coil region" evidence="1">
    <location>
        <begin position="24"/>
        <end position="94"/>
    </location>
</feature>
<dbReference type="Proteomes" id="UP000321157">
    <property type="component" value="Unassembled WGS sequence"/>
</dbReference>
<evidence type="ECO:0000313" key="2">
    <source>
        <dbReference type="EMBL" id="GEN35099.1"/>
    </source>
</evidence>
<sequence>MFTVQPNKKLEELYALDKRIAEQRNAWNDRQSELNQQIASLKDQLHECLLREGKGEASNYNEVERQLKIAEAQLKELKRQMAAAEPEWQELELELLQAAEKEAQSFIDNECAKEHERIVQELLHLKVQYNELLKELGRVYGVAWMKHEEREDILMRKDPGRERQRGGSYTRFELRPSSEYFITGMEVYGSDKPFYDGYREARGLNG</sequence>
<organism evidence="2 3">
    <name type="scientific">Aneurinibacillus danicus</name>
    <dbReference type="NCBI Taxonomy" id="267746"/>
    <lineage>
        <taxon>Bacteria</taxon>
        <taxon>Bacillati</taxon>
        <taxon>Bacillota</taxon>
        <taxon>Bacilli</taxon>
        <taxon>Bacillales</taxon>
        <taxon>Paenibacillaceae</taxon>
        <taxon>Aneurinibacillus group</taxon>
        <taxon>Aneurinibacillus</taxon>
    </lineage>
</organism>
<dbReference type="RefSeq" id="WP_146810410.1">
    <property type="nucleotide sequence ID" value="NZ_BJXX01000117.1"/>
</dbReference>
<keyword evidence="1" id="KW-0175">Coiled coil</keyword>
<accession>A0A511V8H5</accession>
<gene>
    <name evidence="2" type="ORF">ADA01nite_25590</name>
</gene>